<sequence length="348" mass="39284">MRELLAARAARDDGEGLAVRESEVDNRFRGAVAMEAHEQVRPYERRARRRRGPGVVRRRHKVGRRRQELEPPVDLDVVLLARRLADEDLLGPAPRGRGEEIVTARHRPIHERAVEEQAQVPRPPQRQLYAGLLVLPPSPPEALRDGLVPVVEEAARAKPPEALAHVVEHRRPRVHDDASDVVQVLQLEAQLSLAARDVDDGRRPELFDDEPPEDADAARLREGRLRERTRHVNQRRVREGAAVAEVAHAAAHPMRARLRRRRRTGRMNPANPPVLAEERRDRRVDRDRRAAGDAGTRAPGELHLLAAAAINERRIDRSMRAAETRCSAAAARQRPLACSWRTTRQAEG</sequence>
<evidence type="ECO:0000313" key="3">
    <source>
        <dbReference type="Proteomes" id="UP000789595"/>
    </source>
</evidence>
<reference evidence="2" key="1">
    <citation type="submission" date="2021-11" db="EMBL/GenBank/DDBJ databases">
        <authorList>
            <consortium name="Genoscope - CEA"/>
            <person name="William W."/>
        </authorList>
    </citation>
    <scope>NUCLEOTIDE SEQUENCE</scope>
</reference>
<comment type="caution">
    <text evidence="2">The sequence shown here is derived from an EMBL/GenBank/DDBJ whole genome shotgun (WGS) entry which is preliminary data.</text>
</comment>
<accession>A0A8J2SDN6</accession>
<dbReference type="Proteomes" id="UP000789595">
    <property type="component" value="Unassembled WGS sequence"/>
</dbReference>
<evidence type="ECO:0000256" key="1">
    <source>
        <dbReference type="SAM" id="MobiDB-lite"/>
    </source>
</evidence>
<feature type="region of interest" description="Disordered" evidence="1">
    <location>
        <begin position="43"/>
        <end position="67"/>
    </location>
</feature>
<keyword evidence="3" id="KW-1185">Reference proteome</keyword>
<dbReference type="EMBL" id="CAKKNE010000001">
    <property type="protein sequence ID" value="CAH0366544.1"/>
    <property type="molecule type" value="Genomic_DNA"/>
</dbReference>
<protein>
    <submittedName>
        <fullName evidence="2">Uncharacterized protein</fullName>
    </submittedName>
</protein>
<name>A0A8J2SDN6_9STRA</name>
<feature type="compositionally biased region" description="Basic and acidic residues" evidence="1">
    <location>
        <begin position="276"/>
        <end position="291"/>
    </location>
</feature>
<proteinExistence type="predicted"/>
<feature type="compositionally biased region" description="Basic residues" evidence="1">
    <location>
        <begin position="46"/>
        <end position="64"/>
    </location>
</feature>
<gene>
    <name evidence="2" type="ORF">PECAL_1P30410</name>
</gene>
<evidence type="ECO:0000313" key="2">
    <source>
        <dbReference type="EMBL" id="CAH0366544.1"/>
    </source>
</evidence>
<organism evidence="2 3">
    <name type="scientific">Pelagomonas calceolata</name>
    <dbReference type="NCBI Taxonomy" id="35677"/>
    <lineage>
        <taxon>Eukaryota</taxon>
        <taxon>Sar</taxon>
        <taxon>Stramenopiles</taxon>
        <taxon>Ochrophyta</taxon>
        <taxon>Pelagophyceae</taxon>
        <taxon>Pelagomonadales</taxon>
        <taxon>Pelagomonadaceae</taxon>
        <taxon>Pelagomonas</taxon>
    </lineage>
</organism>
<feature type="region of interest" description="Disordered" evidence="1">
    <location>
        <begin position="262"/>
        <end position="297"/>
    </location>
</feature>
<dbReference type="AlphaFoldDB" id="A0A8J2SDN6"/>